<gene>
    <name evidence="2" type="ORF">N7494_003658</name>
</gene>
<dbReference type="AlphaFoldDB" id="A0AAD6GI45"/>
<evidence type="ECO:0000313" key="3">
    <source>
        <dbReference type="Proteomes" id="UP001220324"/>
    </source>
</evidence>
<evidence type="ECO:0000256" key="1">
    <source>
        <dbReference type="SAM" id="MobiDB-lite"/>
    </source>
</evidence>
<comment type="caution">
    <text evidence="2">The sequence shown here is derived from an EMBL/GenBank/DDBJ whole genome shotgun (WGS) entry which is preliminary data.</text>
</comment>
<feature type="region of interest" description="Disordered" evidence="1">
    <location>
        <begin position="254"/>
        <end position="275"/>
    </location>
</feature>
<organism evidence="2 3">
    <name type="scientific">Penicillium frequentans</name>
    <dbReference type="NCBI Taxonomy" id="3151616"/>
    <lineage>
        <taxon>Eukaryota</taxon>
        <taxon>Fungi</taxon>
        <taxon>Dikarya</taxon>
        <taxon>Ascomycota</taxon>
        <taxon>Pezizomycotina</taxon>
        <taxon>Eurotiomycetes</taxon>
        <taxon>Eurotiomycetidae</taxon>
        <taxon>Eurotiales</taxon>
        <taxon>Aspergillaceae</taxon>
        <taxon>Penicillium</taxon>
    </lineage>
</organism>
<feature type="compositionally biased region" description="Polar residues" evidence="1">
    <location>
        <begin position="130"/>
        <end position="140"/>
    </location>
</feature>
<reference evidence="2 3" key="1">
    <citation type="journal article" date="2023" name="IMA Fungus">
        <title>Comparative genomic study of the Penicillium genus elucidates a diverse pangenome and 15 lateral gene transfer events.</title>
        <authorList>
            <person name="Petersen C."/>
            <person name="Sorensen T."/>
            <person name="Nielsen M.R."/>
            <person name="Sondergaard T.E."/>
            <person name="Sorensen J.L."/>
            <person name="Fitzpatrick D.A."/>
            <person name="Frisvad J.C."/>
            <person name="Nielsen K.L."/>
        </authorList>
    </citation>
    <scope>NUCLEOTIDE SEQUENCE [LARGE SCALE GENOMIC DNA]</scope>
    <source>
        <strain evidence="2 3">IBT 35679</strain>
    </source>
</reference>
<accession>A0AAD6GI45</accession>
<evidence type="ECO:0000313" key="2">
    <source>
        <dbReference type="EMBL" id="KAJ5546073.1"/>
    </source>
</evidence>
<keyword evidence="3" id="KW-1185">Reference proteome</keyword>
<feature type="region of interest" description="Disordered" evidence="1">
    <location>
        <begin position="127"/>
        <end position="185"/>
    </location>
</feature>
<dbReference type="EMBL" id="JAQIZZ010000003">
    <property type="protein sequence ID" value="KAJ5546073.1"/>
    <property type="molecule type" value="Genomic_DNA"/>
</dbReference>
<proteinExistence type="predicted"/>
<dbReference type="Proteomes" id="UP001220324">
    <property type="component" value="Unassembled WGS sequence"/>
</dbReference>
<protein>
    <submittedName>
        <fullName evidence="2">Uncharacterized protein</fullName>
    </submittedName>
</protein>
<sequence length="275" mass="31597">MTNEFAKWSGGEPFADISISPLKTKILTTDAEYELELCSAKSLSQLQRPMAVYRQALVDYYLADAKQGGHSDKKAQLKNVRFLRDTAENILHIAENEGLKDSGLYRQVQQVFKSSRNHALYLSEDRHRQTNQVKSDSSGGNHDLGMNHNESFGDRGIHFASSKRGRSHSEERSYHDSAIYGDRQHRQIAFDSRPDREYGSRYHGTRRFLRREMDTMTATRDALDDSEIFDDQKTIAAQGAYHDRSSYYVQVYPRQDTHSNRRGGRGLLDSWRPPT</sequence>
<name>A0AAD6GI45_9EURO</name>